<evidence type="ECO:0000313" key="4">
    <source>
        <dbReference type="EMBL" id="MBA1375880.1"/>
    </source>
</evidence>
<sequence length="155" mass="17387">MTPLRIAYIVAHRVRLFLRRAFQIKTRGVKAVVLRGREVLLIRHSYFATDRFMLPGGGVGRKETVLAAGIREAFEETGCRLDNVYVHGDFISNGEGFPDHITVIVGETRDDPMPDAGELLEARFFPLDALPDALTDASRRRVIEIRDGLPPSGEW</sequence>
<keyword evidence="2" id="KW-0378">Hydrolase</keyword>
<evidence type="ECO:0000256" key="1">
    <source>
        <dbReference type="ARBA" id="ARBA00001946"/>
    </source>
</evidence>
<feature type="domain" description="Nudix hydrolase" evidence="3">
    <location>
        <begin position="24"/>
        <end position="147"/>
    </location>
</feature>
<dbReference type="GO" id="GO:0016787">
    <property type="term" value="F:hydrolase activity"/>
    <property type="evidence" value="ECO:0007669"/>
    <property type="project" value="UniProtKB-KW"/>
</dbReference>
<accession>A0A7V8RG62</accession>
<dbReference type="Proteomes" id="UP000589292">
    <property type="component" value="Unassembled WGS sequence"/>
</dbReference>
<dbReference type="Gene3D" id="3.90.79.10">
    <property type="entry name" value="Nucleoside Triphosphate Pyrophosphohydrolase"/>
    <property type="match status" value="1"/>
</dbReference>
<dbReference type="EMBL" id="VDES01000003">
    <property type="protein sequence ID" value="MBA1375880.1"/>
    <property type="molecule type" value="Genomic_DNA"/>
</dbReference>
<proteinExistence type="predicted"/>
<dbReference type="Pfam" id="PF00293">
    <property type="entry name" value="NUDIX"/>
    <property type="match status" value="1"/>
</dbReference>
<dbReference type="RefSeq" id="WP_181268288.1">
    <property type="nucleotide sequence ID" value="NZ_BAAAGB010000001.1"/>
</dbReference>
<organism evidence="4 5">
    <name type="scientific">Sphingomonas ursincola</name>
    <dbReference type="NCBI Taxonomy" id="56361"/>
    <lineage>
        <taxon>Bacteria</taxon>
        <taxon>Pseudomonadati</taxon>
        <taxon>Pseudomonadota</taxon>
        <taxon>Alphaproteobacteria</taxon>
        <taxon>Sphingomonadales</taxon>
        <taxon>Sphingomonadaceae</taxon>
        <taxon>Sphingomonas</taxon>
    </lineage>
</organism>
<protein>
    <submittedName>
        <fullName evidence="4">NUDIX domain-containing protein</fullName>
    </submittedName>
</protein>
<keyword evidence="5" id="KW-1185">Reference proteome</keyword>
<gene>
    <name evidence="4" type="ORF">FG486_16165</name>
</gene>
<evidence type="ECO:0000313" key="5">
    <source>
        <dbReference type="Proteomes" id="UP000589292"/>
    </source>
</evidence>
<comment type="cofactor">
    <cofactor evidence="1">
        <name>Mg(2+)</name>
        <dbReference type="ChEBI" id="CHEBI:18420"/>
    </cofactor>
</comment>
<dbReference type="AlphaFoldDB" id="A0A7V8RG62"/>
<evidence type="ECO:0000256" key="2">
    <source>
        <dbReference type="ARBA" id="ARBA00022801"/>
    </source>
</evidence>
<dbReference type="SUPFAM" id="SSF55811">
    <property type="entry name" value="Nudix"/>
    <property type="match status" value="1"/>
</dbReference>
<dbReference type="PANTHER" id="PTHR43046:SF2">
    <property type="entry name" value="8-OXO-DGTP DIPHOSPHATASE-RELATED"/>
    <property type="match status" value="1"/>
</dbReference>
<comment type="caution">
    <text evidence="4">The sequence shown here is derived from an EMBL/GenBank/DDBJ whole genome shotgun (WGS) entry which is preliminary data.</text>
</comment>
<dbReference type="PANTHER" id="PTHR43046">
    <property type="entry name" value="GDP-MANNOSE MANNOSYL HYDROLASE"/>
    <property type="match status" value="1"/>
</dbReference>
<dbReference type="PROSITE" id="PS51462">
    <property type="entry name" value="NUDIX"/>
    <property type="match status" value="1"/>
</dbReference>
<reference evidence="4 5" key="1">
    <citation type="journal article" date="1994" name="Int. J. Syst. Bacteriol.">
        <title>Phylogenetic positions of novel aerobic, bacteriochlorophyll a-containing bacteria and description of Roseococcus thiosulfatophilus gen. nov., sp. nov., Erythromicrobium ramosum gen. nov., sp. nov., and Erythrobacter litoralis sp. nov.</title>
        <authorList>
            <person name="Yurkov V."/>
            <person name="Stackebrandt E."/>
            <person name="Holmes A."/>
            <person name="Fuerst J.A."/>
            <person name="Hugenholtz P."/>
            <person name="Golecki J."/>
            <person name="Gad'on N."/>
            <person name="Gorlenko V.M."/>
            <person name="Kompantseva E.I."/>
            <person name="Drews G."/>
        </authorList>
    </citation>
    <scope>NUCLEOTIDE SEQUENCE [LARGE SCALE GENOMIC DNA]</scope>
    <source>
        <strain evidence="4 5">KR-99</strain>
    </source>
</reference>
<evidence type="ECO:0000259" key="3">
    <source>
        <dbReference type="PROSITE" id="PS51462"/>
    </source>
</evidence>
<dbReference type="InterPro" id="IPR000086">
    <property type="entry name" value="NUDIX_hydrolase_dom"/>
</dbReference>
<name>A0A7V8RG62_9SPHN</name>
<dbReference type="InterPro" id="IPR015797">
    <property type="entry name" value="NUDIX_hydrolase-like_dom_sf"/>
</dbReference>